<gene>
    <name evidence="5" type="ORF">PANT1444_LOCUS4761</name>
</gene>
<name>A0A7S0HDZ0_9EUKA</name>
<evidence type="ECO:0000256" key="1">
    <source>
        <dbReference type="PIRSR" id="PIRSR638964-1"/>
    </source>
</evidence>
<evidence type="ECO:0000313" key="5">
    <source>
        <dbReference type="EMBL" id="CAD8476444.1"/>
    </source>
</evidence>
<keyword evidence="2" id="KW-1015">Disulfide bond</keyword>
<dbReference type="Gene3D" id="2.60.120.200">
    <property type="match status" value="1"/>
</dbReference>
<dbReference type="InterPro" id="IPR015289">
    <property type="entry name" value="A-L-arabinofuranosidase_B_cat"/>
</dbReference>
<protein>
    <recommendedName>
        <fullName evidence="4">Alpha-L-arabinofuranosidase B catalytic domain-containing protein</fullName>
    </recommendedName>
</protein>
<sequence length="334" mass="34578">MFFAPLSLGFAAPTGPLAASGLCDIAAAAGNPCVAAHSTVRAMYSSYSGALYQVQRSDNSTMDVKVLTQGGYVDAKAQDTFCGASACVISSIYDQSPMGNHLAIAPPGGAHEKRDAPVNATADPLTIGGHRAYSAYFEGGMGYRRDRTSGIAKGDEAETVYMVTAGQHYNDRCCFDYGNAETNDLDDGAGTMEAVYFGNANGGLNHGGAGKGPWIMADMENALWGADKVQSNEPSIQHEFVTAMIKGDAGEAPGHWAIKGGDAQAGGLTVLWDGPRAPHYAPMKKQGAIILGIGGDNSDGAVGTFYEGAMLRGYTTDGTDDAMQANIVAAGYGK</sequence>
<reference evidence="5" key="1">
    <citation type="submission" date="2021-01" db="EMBL/GenBank/DDBJ databases">
        <authorList>
            <person name="Corre E."/>
            <person name="Pelletier E."/>
            <person name="Niang G."/>
            <person name="Scheremetjew M."/>
            <person name="Finn R."/>
            <person name="Kale V."/>
            <person name="Holt S."/>
            <person name="Cochrane G."/>
            <person name="Meng A."/>
            <person name="Brown T."/>
            <person name="Cohen L."/>
        </authorList>
    </citation>
    <scope>NUCLEOTIDE SEQUENCE</scope>
    <source>
        <strain evidence="5">CCMP1374</strain>
    </source>
</reference>
<dbReference type="SUPFAM" id="SSF49899">
    <property type="entry name" value="Concanavalin A-like lectins/glucanases"/>
    <property type="match status" value="1"/>
</dbReference>
<dbReference type="GO" id="GO:0031221">
    <property type="term" value="P:arabinan metabolic process"/>
    <property type="evidence" value="ECO:0007669"/>
    <property type="project" value="InterPro"/>
</dbReference>
<dbReference type="AlphaFoldDB" id="A0A7S0HDZ0"/>
<evidence type="ECO:0000256" key="3">
    <source>
        <dbReference type="SAM" id="SignalP"/>
    </source>
</evidence>
<evidence type="ECO:0000259" key="4">
    <source>
        <dbReference type="Pfam" id="PF09206"/>
    </source>
</evidence>
<dbReference type="InterPro" id="IPR038964">
    <property type="entry name" value="ABFB"/>
</dbReference>
<dbReference type="PANTHER" id="PTHR39447">
    <property type="entry name" value="ALPHA-L-ARABINOFURANOSIDASE B"/>
    <property type="match status" value="1"/>
</dbReference>
<keyword evidence="3" id="KW-0732">Signal</keyword>
<dbReference type="PANTHER" id="PTHR39447:SF2">
    <property type="entry name" value="ALPHA-L-ARABINOFURANOSIDASE B"/>
    <property type="match status" value="1"/>
</dbReference>
<organism evidence="5">
    <name type="scientific">Phaeocystis antarctica</name>
    <dbReference type="NCBI Taxonomy" id="33657"/>
    <lineage>
        <taxon>Eukaryota</taxon>
        <taxon>Haptista</taxon>
        <taxon>Haptophyta</taxon>
        <taxon>Prymnesiophyceae</taxon>
        <taxon>Phaeocystales</taxon>
        <taxon>Phaeocystaceae</taxon>
        <taxon>Phaeocystis</taxon>
    </lineage>
</organism>
<evidence type="ECO:0000256" key="2">
    <source>
        <dbReference type="PIRSR" id="PIRSR638964-3"/>
    </source>
</evidence>
<feature type="chain" id="PRO_5031353162" description="Alpha-L-arabinofuranosidase B catalytic domain-containing protein" evidence="3">
    <location>
        <begin position="20"/>
        <end position="334"/>
    </location>
</feature>
<accession>A0A7S0HDZ0</accession>
<feature type="active site" description="Nucleophile" evidence="1">
    <location>
        <position position="220"/>
    </location>
</feature>
<dbReference type="InterPro" id="IPR013320">
    <property type="entry name" value="ConA-like_dom_sf"/>
</dbReference>
<feature type="active site" description="Proton donor" evidence="1">
    <location>
        <position position="296"/>
    </location>
</feature>
<feature type="disulfide bond" evidence="2">
    <location>
        <begin position="82"/>
        <end position="87"/>
    </location>
</feature>
<dbReference type="GO" id="GO:0019566">
    <property type="term" value="P:arabinose metabolic process"/>
    <property type="evidence" value="ECO:0007669"/>
    <property type="project" value="InterPro"/>
</dbReference>
<dbReference type="GO" id="GO:0045490">
    <property type="term" value="P:pectin catabolic process"/>
    <property type="evidence" value="ECO:0007669"/>
    <property type="project" value="TreeGrafter"/>
</dbReference>
<dbReference type="GO" id="GO:0046556">
    <property type="term" value="F:alpha-L-arabinofuranosidase activity"/>
    <property type="evidence" value="ECO:0007669"/>
    <property type="project" value="InterPro"/>
</dbReference>
<proteinExistence type="predicted"/>
<feature type="disulfide bond" evidence="2">
    <location>
        <begin position="173"/>
        <end position="174"/>
    </location>
</feature>
<dbReference type="Pfam" id="PF09206">
    <property type="entry name" value="ArabFuran-catal"/>
    <property type="match status" value="1"/>
</dbReference>
<feature type="signal peptide" evidence="3">
    <location>
        <begin position="1"/>
        <end position="19"/>
    </location>
</feature>
<feature type="domain" description="Alpha-L-arabinofuranosidase B catalytic" evidence="4">
    <location>
        <begin position="23"/>
        <end position="332"/>
    </location>
</feature>
<feature type="disulfide bond" evidence="2">
    <location>
        <begin position="23"/>
        <end position="33"/>
    </location>
</feature>
<dbReference type="EMBL" id="HBEP01008556">
    <property type="protein sequence ID" value="CAD8476444.1"/>
    <property type="molecule type" value="Transcribed_RNA"/>
</dbReference>